<dbReference type="EMBL" id="MIGC01000288">
    <property type="protein sequence ID" value="PHJ25412.1"/>
    <property type="molecule type" value="Genomic_DNA"/>
</dbReference>
<comment type="caution">
    <text evidence="3">The sequence shown here is derived from an EMBL/GenBank/DDBJ whole genome shotgun (WGS) entry which is preliminary data.</text>
</comment>
<organism evidence="3 4">
    <name type="scientific">Cystoisospora suis</name>
    <dbReference type="NCBI Taxonomy" id="483139"/>
    <lineage>
        <taxon>Eukaryota</taxon>
        <taxon>Sar</taxon>
        <taxon>Alveolata</taxon>
        <taxon>Apicomplexa</taxon>
        <taxon>Conoidasida</taxon>
        <taxon>Coccidia</taxon>
        <taxon>Eucoccidiorida</taxon>
        <taxon>Eimeriorina</taxon>
        <taxon>Sarcocystidae</taxon>
        <taxon>Cystoisospora</taxon>
    </lineage>
</organism>
<keyword evidence="4" id="KW-1185">Reference proteome</keyword>
<evidence type="ECO:0000313" key="3">
    <source>
        <dbReference type="EMBL" id="PHJ25412.1"/>
    </source>
</evidence>
<dbReference type="RefSeq" id="XP_067927059.1">
    <property type="nucleotide sequence ID" value="XM_068060965.1"/>
</dbReference>
<feature type="region of interest" description="Disordered" evidence="1">
    <location>
        <begin position="1"/>
        <end position="86"/>
    </location>
</feature>
<keyword evidence="2" id="KW-0812">Transmembrane</keyword>
<feature type="compositionally biased region" description="Basic residues" evidence="1">
    <location>
        <begin position="56"/>
        <end position="86"/>
    </location>
</feature>
<dbReference type="Proteomes" id="UP000221165">
    <property type="component" value="Unassembled WGS sequence"/>
</dbReference>
<evidence type="ECO:0000256" key="2">
    <source>
        <dbReference type="SAM" id="Phobius"/>
    </source>
</evidence>
<accession>A0A2C6LF28</accession>
<sequence length="183" mass="22326">MREEEEGVEEKKKRKKKRRKKKKSLAGSYCDQDQEEKKGEDEEETRQLKHPAFSWKKGKRKERNERRRRRIGDRKKEKKKRKRKRKYRECLDYEKNVRVVLINTHEAKNKAPSLSLFLSFFLFSCLPACLSFIFLSFREISRKKRDKPYLSLLSFCVLNSPSRLERKNVKRREKEVEQGKERK</sequence>
<keyword evidence="2" id="KW-1133">Transmembrane helix</keyword>
<evidence type="ECO:0000256" key="1">
    <source>
        <dbReference type="SAM" id="MobiDB-lite"/>
    </source>
</evidence>
<keyword evidence="2" id="KW-0472">Membrane</keyword>
<evidence type="ECO:0000313" key="4">
    <source>
        <dbReference type="Proteomes" id="UP000221165"/>
    </source>
</evidence>
<feature type="compositionally biased region" description="Basic residues" evidence="1">
    <location>
        <begin position="12"/>
        <end position="24"/>
    </location>
</feature>
<proteinExistence type="predicted"/>
<dbReference type="VEuPathDB" id="ToxoDB:CSUI_000734"/>
<feature type="transmembrane region" description="Helical" evidence="2">
    <location>
        <begin position="114"/>
        <end position="137"/>
    </location>
</feature>
<reference evidence="3 4" key="1">
    <citation type="journal article" date="2017" name="Int. J. Parasitol.">
        <title>The genome of the protozoan parasite Cystoisospora suis and a reverse vaccinology approach to identify vaccine candidates.</title>
        <authorList>
            <person name="Palmieri N."/>
            <person name="Shrestha A."/>
            <person name="Ruttkowski B."/>
            <person name="Beck T."/>
            <person name="Vogl C."/>
            <person name="Tomley F."/>
            <person name="Blake D.P."/>
            <person name="Joachim A."/>
        </authorList>
    </citation>
    <scope>NUCLEOTIDE SEQUENCE [LARGE SCALE GENOMIC DNA]</scope>
    <source>
        <strain evidence="3 4">Wien I</strain>
    </source>
</reference>
<dbReference type="GeneID" id="94424176"/>
<name>A0A2C6LF28_9APIC</name>
<gene>
    <name evidence="3" type="ORF">CSUI_000734</name>
</gene>
<protein>
    <submittedName>
        <fullName evidence="3">Uncharacterized protein</fullName>
    </submittedName>
</protein>
<dbReference type="AlphaFoldDB" id="A0A2C6LF28"/>